<protein>
    <submittedName>
        <fullName evidence="1">Uncharacterized protein</fullName>
    </submittedName>
</protein>
<name>A0AAV8W3J3_9CUCU</name>
<organism evidence="1 2">
    <name type="scientific">Exocentrus adspersus</name>
    <dbReference type="NCBI Taxonomy" id="1586481"/>
    <lineage>
        <taxon>Eukaryota</taxon>
        <taxon>Metazoa</taxon>
        <taxon>Ecdysozoa</taxon>
        <taxon>Arthropoda</taxon>
        <taxon>Hexapoda</taxon>
        <taxon>Insecta</taxon>
        <taxon>Pterygota</taxon>
        <taxon>Neoptera</taxon>
        <taxon>Endopterygota</taxon>
        <taxon>Coleoptera</taxon>
        <taxon>Polyphaga</taxon>
        <taxon>Cucujiformia</taxon>
        <taxon>Chrysomeloidea</taxon>
        <taxon>Cerambycidae</taxon>
        <taxon>Lamiinae</taxon>
        <taxon>Acanthocinini</taxon>
        <taxon>Exocentrus</taxon>
    </lineage>
</organism>
<sequence length="162" mass="18442">MLSAGNNKIFFAAPLKGRNITPLNYFKRNTKTCSFAGNRDKPFFTLKNSPLPLPDLRSPTPSATFIQCPRKSHLDRAGVVRPSAFIFIKQEDTTGCVAHSICAFQKTNNEKNNSVNVSPPPFKIRDMIYREPFQQSREANPQYTYIYQIKFRDISQGKIAIH</sequence>
<evidence type="ECO:0000313" key="1">
    <source>
        <dbReference type="EMBL" id="KAJ8921145.1"/>
    </source>
</evidence>
<dbReference type="Proteomes" id="UP001159042">
    <property type="component" value="Unassembled WGS sequence"/>
</dbReference>
<evidence type="ECO:0000313" key="2">
    <source>
        <dbReference type="Proteomes" id="UP001159042"/>
    </source>
</evidence>
<comment type="caution">
    <text evidence="1">The sequence shown here is derived from an EMBL/GenBank/DDBJ whole genome shotgun (WGS) entry which is preliminary data.</text>
</comment>
<reference evidence="1 2" key="1">
    <citation type="journal article" date="2023" name="Insect Mol. Biol.">
        <title>Genome sequencing provides insights into the evolution of gene families encoding plant cell wall-degrading enzymes in longhorned beetles.</title>
        <authorList>
            <person name="Shin N.R."/>
            <person name="Okamura Y."/>
            <person name="Kirsch R."/>
            <person name="Pauchet Y."/>
        </authorList>
    </citation>
    <scope>NUCLEOTIDE SEQUENCE [LARGE SCALE GENOMIC DNA]</scope>
    <source>
        <strain evidence="1">EAD_L_NR</strain>
    </source>
</reference>
<gene>
    <name evidence="1" type="ORF">NQ315_013616</name>
</gene>
<dbReference type="EMBL" id="JANEYG010000011">
    <property type="protein sequence ID" value="KAJ8921145.1"/>
    <property type="molecule type" value="Genomic_DNA"/>
</dbReference>
<proteinExistence type="predicted"/>
<accession>A0AAV8W3J3</accession>
<dbReference type="AlphaFoldDB" id="A0AAV8W3J3"/>
<keyword evidence="2" id="KW-1185">Reference proteome</keyword>